<dbReference type="InterPro" id="IPR006145">
    <property type="entry name" value="PsdUridine_synth_RsuA/RluA"/>
</dbReference>
<dbReference type="OrthoDB" id="428658at2759"/>
<dbReference type="PANTHER" id="PTHR21600:SF40">
    <property type="entry name" value="PSEUDOURIDYLATE SYNTHASE RPUSD2"/>
    <property type="match status" value="1"/>
</dbReference>
<sequence>MITRQSVRWIKQTACWGRPRLGPNNGPPSGMIRKRRLMDRCHCYTTDSATSTPILPKPTIIYSDNHILVVNKPSGWHVVPNKPEEVVSSKEGEPQSHNTSTKCLLTQLQENRLGGGSQKHFLKPLHRIDQPCTGVVLFAKTSKAASRISKAWKANKVQKTYLCLIQPHNLESLRCNSISIHDNNSNQHHQWWKLEGYQHKRKKRVDSLISNVLLVETNQGARHMIRALLSQVGKCPILGDSRYGFNNKSTITPSSSYRHSVALHARGIVLPDDLTLGTTTQRYFEAPIPNRDNIWRDAHGHQIQEQHIQRALEA</sequence>
<gene>
    <name evidence="2" type="ORF">SEMRO_1290_G259770.1</name>
</gene>
<comment type="caution">
    <text evidence="2">The sequence shown here is derived from an EMBL/GenBank/DDBJ whole genome shotgun (WGS) entry which is preliminary data.</text>
</comment>
<evidence type="ECO:0000259" key="1">
    <source>
        <dbReference type="Pfam" id="PF00849"/>
    </source>
</evidence>
<dbReference type="GO" id="GO:0003723">
    <property type="term" value="F:RNA binding"/>
    <property type="evidence" value="ECO:0007669"/>
    <property type="project" value="InterPro"/>
</dbReference>
<feature type="domain" description="Pseudouridine synthase RsuA/RluA-like" evidence="1">
    <location>
        <begin position="66"/>
        <end position="231"/>
    </location>
</feature>
<proteinExistence type="predicted"/>
<dbReference type="InterPro" id="IPR020103">
    <property type="entry name" value="PsdUridine_synth_cat_dom_sf"/>
</dbReference>
<dbReference type="Gene3D" id="3.30.2350.10">
    <property type="entry name" value="Pseudouridine synthase"/>
    <property type="match status" value="1"/>
</dbReference>
<name>A0A9N8EJN3_9STRA</name>
<dbReference type="InterPro" id="IPR050188">
    <property type="entry name" value="RluA_PseudoU_synthase"/>
</dbReference>
<dbReference type="Pfam" id="PF00849">
    <property type="entry name" value="PseudoU_synth_2"/>
    <property type="match status" value="1"/>
</dbReference>
<accession>A0A9N8EJN3</accession>
<dbReference type="EMBL" id="CAICTM010001288">
    <property type="protein sequence ID" value="CAB9522317.1"/>
    <property type="molecule type" value="Genomic_DNA"/>
</dbReference>
<protein>
    <submittedName>
        <fullName evidence="2">Pseudouridine synthase C</fullName>
    </submittedName>
</protein>
<dbReference type="AlphaFoldDB" id="A0A9N8EJN3"/>
<dbReference type="CDD" id="cd02869">
    <property type="entry name" value="PseudoU_synth_RluA_like"/>
    <property type="match status" value="1"/>
</dbReference>
<dbReference type="GO" id="GO:0000455">
    <property type="term" value="P:enzyme-directed rRNA pseudouridine synthesis"/>
    <property type="evidence" value="ECO:0007669"/>
    <property type="project" value="TreeGrafter"/>
</dbReference>
<keyword evidence="3" id="KW-1185">Reference proteome</keyword>
<dbReference type="SUPFAM" id="SSF55120">
    <property type="entry name" value="Pseudouridine synthase"/>
    <property type="match status" value="1"/>
</dbReference>
<reference evidence="2" key="1">
    <citation type="submission" date="2020-06" db="EMBL/GenBank/DDBJ databases">
        <authorList>
            <consortium name="Plant Systems Biology data submission"/>
        </authorList>
    </citation>
    <scope>NUCLEOTIDE SEQUENCE</scope>
    <source>
        <strain evidence="2">D6</strain>
    </source>
</reference>
<organism evidence="2 3">
    <name type="scientific">Seminavis robusta</name>
    <dbReference type="NCBI Taxonomy" id="568900"/>
    <lineage>
        <taxon>Eukaryota</taxon>
        <taxon>Sar</taxon>
        <taxon>Stramenopiles</taxon>
        <taxon>Ochrophyta</taxon>
        <taxon>Bacillariophyta</taxon>
        <taxon>Bacillariophyceae</taxon>
        <taxon>Bacillariophycidae</taxon>
        <taxon>Naviculales</taxon>
        <taxon>Naviculaceae</taxon>
        <taxon>Seminavis</taxon>
    </lineage>
</organism>
<dbReference type="GO" id="GO:0009982">
    <property type="term" value="F:pseudouridine synthase activity"/>
    <property type="evidence" value="ECO:0007669"/>
    <property type="project" value="InterPro"/>
</dbReference>
<evidence type="ECO:0000313" key="2">
    <source>
        <dbReference type="EMBL" id="CAB9522317.1"/>
    </source>
</evidence>
<dbReference type="Proteomes" id="UP001153069">
    <property type="component" value="Unassembled WGS sequence"/>
</dbReference>
<dbReference type="PANTHER" id="PTHR21600">
    <property type="entry name" value="MITOCHONDRIAL RNA PSEUDOURIDINE SYNTHASE"/>
    <property type="match status" value="1"/>
</dbReference>
<evidence type="ECO:0000313" key="3">
    <source>
        <dbReference type="Proteomes" id="UP001153069"/>
    </source>
</evidence>